<dbReference type="AlphaFoldDB" id="A0A7I9ZER9"/>
<evidence type="ECO:0000313" key="3">
    <source>
        <dbReference type="Proteomes" id="UP000465301"/>
    </source>
</evidence>
<dbReference type="GO" id="GO:0031177">
    <property type="term" value="F:phosphopantetheine binding"/>
    <property type="evidence" value="ECO:0007669"/>
    <property type="project" value="TreeGrafter"/>
</dbReference>
<accession>A0A7I9ZER9</accession>
<dbReference type="SUPFAM" id="SSF56801">
    <property type="entry name" value="Acetyl-CoA synthetase-like"/>
    <property type="match status" value="1"/>
</dbReference>
<sequence length="155" mass="15875">MALLFSRSADAVAAILAVLKTGAAYLPIDPALPGERIGFVLADAAPIAAVTIGALAERLTGHDVVVIDVNDPAVSTQPAPAAPAPRPEDIAYLIYTRHRDAQRRGDHPSQRDPAVGSLHAGLPDAGVGAVSLVGVRRVGGDLWCAVARRAPGGRA</sequence>
<feature type="domain" description="AMP-dependent synthetase/ligase" evidence="1">
    <location>
        <begin position="2"/>
        <end position="96"/>
    </location>
</feature>
<comment type="caution">
    <text evidence="2">The sequence shown here is derived from an EMBL/GenBank/DDBJ whole genome shotgun (WGS) entry which is preliminary data.</text>
</comment>
<evidence type="ECO:0000313" key="2">
    <source>
        <dbReference type="EMBL" id="GFG99393.1"/>
    </source>
</evidence>
<dbReference type="GO" id="GO:0043041">
    <property type="term" value="P:amino acid activation for nonribosomal peptide biosynthetic process"/>
    <property type="evidence" value="ECO:0007669"/>
    <property type="project" value="TreeGrafter"/>
</dbReference>
<protein>
    <recommendedName>
        <fullName evidence="1">AMP-dependent synthetase/ligase domain-containing protein</fullName>
    </recommendedName>
</protein>
<proteinExistence type="predicted"/>
<dbReference type="PANTHER" id="PTHR45527:SF1">
    <property type="entry name" value="FATTY ACID SYNTHASE"/>
    <property type="match status" value="1"/>
</dbReference>
<name>A0A7I9ZER9_9MYCO</name>
<dbReference type="Gene3D" id="3.40.50.980">
    <property type="match status" value="1"/>
</dbReference>
<dbReference type="InterPro" id="IPR000873">
    <property type="entry name" value="AMP-dep_synth/lig_dom"/>
</dbReference>
<keyword evidence="3" id="KW-1185">Reference proteome</keyword>
<dbReference type="EMBL" id="BLLA01000003">
    <property type="protein sequence ID" value="GFG99393.1"/>
    <property type="molecule type" value="Genomic_DNA"/>
</dbReference>
<dbReference type="GO" id="GO:0005829">
    <property type="term" value="C:cytosol"/>
    <property type="evidence" value="ECO:0007669"/>
    <property type="project" value="TreeGrafter"/>
</dbReference>
<reference evidence="2 3" key="1">
    <citation type="journal article" date="2019" name="Emerg. Microbes Infect.">
        <title>Comprehensive subspecies identification of 175 nontuberculous mycobacteria species based on 7547 genomic profiles.</title>
        <authorList>
            <person name="Matsumoto Y."/>
            <person name="Kinjo T."/>
            <person name="Motooka D."/>
            <person name="Nabeya D."/>
            <person name="Jung N."/>
            <person name="Uechi K."/>
            <person name="Horii T."/>
            <person name="Iida T."/>
            <person name="Fujita J."/>
            <person name="Nakamura S."/>
        </authorList>
    </citation>
    <scope>NUCLEOTIDE SEQUENCE [LARGE SCALE GENOMIC DNA]</scope>
    <source>
        <strain evidence="2 3">JCM 30726</strain>
    </source>
</reference>
<dbReference type="PANTHER" id="PTHR45527">
    <property type="entry name" value="NONRIBOSOMAL PEPTIDE SYNTHETASE"/>
    <property type="match status" value="1"/>
</dbReference>
<evidence type="ECO:0000259" key="1">
    <source>
        <dbReference type="Pfam" id="PF00501"/>
    </source>
</evidence>
<dbReference type="Proteomes" id="UP000465301">
    <property type="component" value="Unassembled WGS sequence"/>
</dbReference>
<dbReference type="GO" id="GO:0044550">
    <property type="term" value="P:secondary metabolite biosynthetic process"/>
    <property type="evidence" value="ECO:0007669"/>
    <property type="project" value="TreeGrafter"/>
</dbReference>
<organism evidence="2 3">
    <name type="scientific">Mycobacterium timonense</name>
    <dbReference type="NCBI Taxonomy" id="701043"/>
    <lineage>
        <taxon>Bacteria</taxon>
        <taxon>Bacillati</taxon>
        <taxon>Actinomycetota</taxon>
        <taxon>Actinomycetes</taxon>
        <taxon>Mycobacteriales</taxon>
        <taxon>Mycobacteriaceae</taxon>
        <taxon>Mycobacterium</taxon>
        <taxon>Mycobacterium avium complex (MAC)</taxon>
    </lineage>
</organism>
<gene>
    <name evidence="2" type="ORF">MTIM_52720</name>
</gene>
<dbReference type="Pfam" id="PF00501">
    <property type="entry name" value="AMP-binding"/>
    <property type="match status" value="1"/>
</dbReference>